<dbReference type="EMBL" id="CADCVP010000301">
    <property type="protein sequence ID" value="CAA9515146.1"/>
    <property type="molecule type" value="Genomic_DNA"/>
</dbReference>
<reference evidence="2" key="1">
    <citation type="submission" date="2020-02" db="EMBL/GenBank/DDBJ databases">
        <authorList>
            <person name="Meier V. D."/>
        </authorList>
    </citation>
    <scope>NUCLEOTIDE SEQUENCE</scope>
    <source>
        <strain evidence="2">AVDCRST_MAG69</strain>
    </source>
</reference>
<feature type="non-terminal residue" evidence="2">
    <location>
        <position position="1"/>
    </location>
</feature>
<dbReference type="AlphaFoldDB" id="A0A6J4T6S3"/>
<dbReference type="EC" id="1.9.3.1" evidence="2"/>
<evidence type="ECO:0000256" key="1">
    <source>
        <dbReference type="SAM" id="MobiDB-lite"/>
    </source>
</evidence>
<accession>A0A6J4T6S3</accession>
<organism evidence="2">
    <name type="scientific">uncultured Solirubrobacteraceae bacterium</name>
    <dbReference type="NCBI Taxonomy" id="1162706"/>
    <lineage>
        <taxon>Bacteria</taxon>
        <taxon>Bacillati</taxon>
        <taxon>Actinomycetota</taxon>
        <taxon>Thermoleophilia</taxon>
        <taxon>Solirubrobacterales</taxon>
        <taxon>Solirubrobacteraceae</taxon>
        <taxon>environmental samples</taxon>
    </lineage>
</organism>
<evidence type="ECO:0000313" key="2">
    <source>
        <dbReference type="EMBL" id="CAA9515146.1"/>
    </source>
</evidence>
<feature type="region of interest" description="Disordered" evidence="1">
    <location>
        <begin position="47"/>
        <end position="118"/>
    </location>
</feature>
<feature type="non-terminal residue" evidence="2">
    <location>
        <position position="118"/>
    </location>
</feature>
<keyword evidence="2" id="KW-0560">Oxidoreductase</keyword>
<feature type="compositionally biased region" description="Basic residues" evidence="1">
    <location>
        <begin position="105"/>
        <end position="118"/>
    </location>
</feature>
<sequence length="118" mass="13825">PPRRRLSRAVRDLEPGHLAVVVRARPLHAGVPLQHGLELAGRCPRRRQPVAGADPRMAGVLPAPGVQFRRRSHRGRRPLRVRRPRRRARRPGARRPGEARIRREATRRRDRPWRRQRM</sequence>
<feature type="compositionally biased region" description="Basic and acidic residues" evidence="1">
    <location>
        <begin position="95"/>
        <end position="104"/>
    </location>
</feature>
<name>A0A6J4T6S3_9ACTN</name>
<dbReference type="GO" id="GO:0016491">
    <property type="term" value="F:oxidoreductase activity"/>
    <property type="evidence" value="ECO:0007669"/>
    <property type="project" value="UniProtKB-KW"/>
</dbReference>
<feature type="compositionally biased region" description="Basic residues" evidence="1">
    <location>
        <begin position="68"/>
        <end position="93"/>
    </location>
</feature>
<protein>
    <submittedName>
        <fullName evidence="2">Cytochrome c oxidase polypeptide I</fullName>
        <ecNumber evidence="2">1.9.3.1</ecNumber>
    </submittedName>
</protein>
<proteinExistence type="predicted"/>
<gene>
    <name evidence="2" type="ORF">AVDCRST_MAG69-2721</name>
</gene>